<comment type="similarity">
    <text evidence="3 9">Belongs to the CobD/CbiB family.</text>
</comment>
<evidence type="ECO:0000256" key="5">
    <source>
        <dbReference type="ARBA" id="ARBA00022573"/>
    </source>
</evidence>
<dbReference type="AlphaFoldDB" id="A0A9D1PEP0"/>
<comment type="function">
    <text evidence="9">Converts cobyric acid to cobinamide by the addition of aminopropanol on the F carboxylic group.</text>
</comment>
<keyword evidence="6 9" id="KW-0812">Transmembrane</keyword>
<keyword evidence="4 9" id="KW-1003">Cell membrane</keyword>
<dbReference type="GO" id="GO:0015420">
    <property type="term" value="F:ABC-type vitamin B12 transporter activity"/>
    <property type="evidence" value="ECO:0007669"/>
    <property type="project" value="UniProtKB-UniRule"/>
</dbReference>
<dbReference type="GO" id="GO:0048472">
    <property type="term" value="F:threonine-phosphate decarboxylase activity"/>
    <property type="evidence" value="ECO:0007669"/>
    <property type="project" value="InterPro"/>
</dbReference>
<evidence type="ECO:0000256" key="1">
    <source>
        <dbReference type="ARBA" id="ARBA00004651"/>
    </source>
</evidence>
<dbReference type="PANTHER" id="PTHR34308:SF1">
    <property type="entry name" value="COBALAMIN BIOSYNTHESIS PROTEIN CBIB"/>
    <property type="match status" value="1"/>
</dbReference>
<comment type="caution">
    <text evidence="9">Lacks conserved residue(s) required for the propagation of feature annotation.</text>
</comment>
<gene>
    <name evidence="10" type="primary">cbiB</name>
    <name evidence="9" type="synonym">cobD</name>
    <name evidence="10" type="ORF">H9747_08205</name>
</gene>
<evidence type="ECO:0000256" key="4">
    <source>
        <dbReference type="ARBA" id="ARBA00022475"/>
    </source>
</evidence>
<dbReference type="GO" id="GO:0009236">
    <property type="term" value="P:cobalamin biosynthetic process"/>
    <property type="evidence" value="ECO:0007669"/>
    <property type="project" value="UniProtKB-UniRule"/>
</dbReference>
<organism evidence="10 11">
    <name type="scientific">Candidatus Blautia stercorigallinarum</name>
    <dbReference type="NCBI Taxonomy" id="2838501"/>
    <lineage>
        <taxon>Bacteria</taxon>
        <taxon>Bacillati</taxon>
        <taxon>Bacillota</taxon>
        <taxon>Clostridia</taxon>
        <taxon>Lachnospirales</taxon>
        <taxon>Lachnospiraceae</taxon>
        <taxon>Blautia</taxon>
    </lineage>
</organism>
<feature type="transmembrane region" description="Helical" evidence="9">
    <location>
        <begin position="300"/>
        <end position="323"/>
    </location>
</feature>
<evidence type="ECO:0000256" key="6">
    <source>
        <dbReference type="ARBA" id="ARBA00022692"/>
    </source>
</evidence>
<comment type="caution">
    <text evidence="10">The sequence shown here is derived from an EMBL/GenBank/DDBJ whole genome shotgun (WGS) entry which is preliminary data.</text>
</comment>
<evidence type="ECO:0000256" key="3">
    <source>
        <dbReference type="ARBA" id="ARBA00006263"/>
    </source>
</evidence>
<comment type="pathway">
    <text evidence="2 9">Cofactor biosynthesis; adenosylcobalamin biosynthesis.</text>
</comment>
<proteinExistence type="inferred from homology"/>
<keyword evidence="7 9" id="KW-1133">Transmembrane helix</keyword>
<evidence type="ECO:0000313" key="11">
    <source>
        <dbReference type="Proteomes" id="UP000886814"/>
    </source>
</evidence>
<evidence type="ECO:0000256" key="8">
    <source>
        <dbReference type="ARBA" id="ARBA00023136"/>
    </source>
</evidence>
<reference evidence="10" key="1">
    <citation type="journal article" date="2021" name="PeerJ">
        <title>Extensive microbial diversity within the chicken gut microbiome revealed by metagenomics and culture.</title>
        <authorList>
            <person name="Gilroy R."/>
            <person name="Ravi A."/>
            <person name="Getino M."/>
            <person name="Pursley I."/>
            <person name="Horton D.L."/>
            <person name="Alikhan N.F."/>
            <person name="Baker D."/>
            <person name="Gharbi K."/>
            <person name="Hall N."/>
            <person name="Watson M."/>
            <person name="Adriaenssens E.M."/>
            <person name="Foster-Nyarko E."/>
            <person name="Jarju S."/>
            <person name="Secka A."/>
            <person name="Antonio M."/>
            <person name="Oren A."/>
            <person name="Chaudhuri R.R."/>
            <person name="La Ragione R."/>
            <person name="Hildebrand F."/>
            <person name="Pallen M.J."/>
        </authorList>
    </citation>
    <scope>NUCLEOTIDE SEQUENCE</scope>
    <source>
        <strain evidence="10">CHK195-9823</strain>
    </source>
</reference>
<comment type="subcellular location">
    <subcellularLocation>
        <location evidence="1 9">Cell membrane</location>
        <topology evidence="1 9">Multi-pass membrane protein</topology>
    </subcellularLocation>
</comment>
<evidence type="ECO:0000256" key="2">
    <source>
        <dbReference type="ARBA" id="ARBA00004953"/>
    </source>
</evidence>
<accession>A0A9D1PEP0</accession>
<evidence type="ECO:0000256" key="7">
    <source>
        <dbReference type="ARBA" id="ARBA00022989"/>
    </source>
</evidence>
<evidence type="ECO:0000313" key="10">
    <source>
        <dbReference type="EMBL" id="HIV38967.1"/>
    </source>
</evidence>
<protein>
    <recommendedName>
        <fullName evidence="9">Cobalamin biosynthesis protein CobD</fullName>
    </recommendedName>
</protein>
<sequence length="326" mass="36231">MFKWTPLALILGFVIDLLLGDPRWLYHPVRVIGKEISFLEKKLRGIFPKTPQGERQAGLLMVILLCILGFVIPAGILFLAYKIHTLLGILLETFMCYQMLAARSLKEESMKVYRELKKGDLESSRHAVSMIVGRDTQNLTFEGVTKAAVETVAENTSDGEIAPLFYMALGGPPLLYLYKTVNTMDSMVGYKNDRYLNFGRYGAKLDDAVNYIPARISALLMIGAAQITGMDGKNAWKIFKRDRYNHASPNSAQTESAMAGALDIQLAGNAYYFGKLYEKPTLGDAKRPVEFEDIPKANRLLYVSAVLATVLFAGIRLAIMGILSLI</sequence>
<dbReference type="GO" id="GO:0005886">
    <property type="term" value="C:plasma membrane"/>
    <property type="evidence" value="ECO:0007669"/>
    <property type="project" value="UniProtKB-SubCell"/>
</dbReference>
<reference evidence="10" key="2">
    <citation type="submission" date="2021-04" db="EMBL/GenBank/DDBJ databases">
        <authorList>
            <person name="Gilroy R."/>
        </authorList>
    </citation>
    <scope>NUCLEOTIDE SEQUENCE</scope>
    <source>
        <strain evidence="10">CHK195-9823</strain>
    </source>
</reference>
<keyword evidence="8 9" id="KW-0472">Membrane</keyword>
<name>A0A9D1PEP0_9FIRM</name>
<dbReference type="PANTHER" id="PTHR34308">
    <property type="entry name" value="COBALAMIN BIOSYNTHESIS PROTEIN CBIB"/>
    <property type="match status" value="1"/>
</dbReference>
<dbReference type="NCBIfam" id="TIGR00380">
    <property type="entry name" value="cobal_cbiB"/>
    <property type="match status" value="1"/>
</dbReference>
<keyword evidence="5 9" id="KW-0169">Cobalamin biosynthesis</keyword>
<dbReference type="Proteomes" id="UP000886814">
    <property type="component" value="Unassembled WGS sequence"/>
</dbReference>
<dbReference type="EMBL" id="DXIQ01000051">
    <property type="protein sequence ID" value="HIV38967.1"/>
    <property type="molecule type" value="Genomic_DNA"/>
</dbReference>
<dbReference type="Pfam" id="PF03186">
    <property type="entry name" value="CobD_Cbib"/>
    <property type="match status" value="1"/>
</dbReference>
<evidence type="ECO:0000256" key="9">
    <source>
        <dbReference type="HAMAP-Rule" id="MF_00024"/>
    </source>
</evidence>
<feature type="transmembrane region" description="Helical" evidence="9">
    <location>
        <begin position="57"/>
        <end position="81"/>
    </location>
</feature>
<dbReference type="HAMAP" id="MF_00024">
    <property type="entry name" value="CobD_CbiB"/>
    <property type="match status" value="1"/>
</dbReference>
<dbReference type="InterPro" id="IPR004485">
    <property type="entry name" value="Cobalamin_biosynth_CobD/CbiB"/>
</dbReference>